<dbReference type="EMBL" id="NEVH01024428">
    <property type="protein sequence ID" value="PNF17079.1"/>
    <property type="molecule type" value="Genomic_DNA"/>
</dbReference>
<evidence type="ECO:0000256" key="1">
    <source>
        <dbReference type="SAM" id="MobiDB-lite"/>
    </source>
</evidence>
<proteinExistence type="predicted"/>
<feature type="region of interest" description="Disordered" evidence="1">
    <location>
        <begin position="105"/>
        <end position="124"/>
    </location>
</feature>
<accession>A0A2J7PL94</accession>
<keyword evidence="3" id="KW-1185">Reference proteome</keyword>
<reference evidence="2 3" key="1">
    <citation type="submission" date="2017-12" db="EMBL/GenBank/DDBJ databases">
        <title>Hemimetabolous genomes reveal molecular basis of termite eusociality.</title>
        <authorList>
            <person name="Harrison M.C."/>
            <person name="Jongepier E."/>
            <person name="Robertson H.M."/>
            <person name="Arning N."/>
            <person name="Bitard-Feildel T."/>
            <person name="Chao H."/>
            <person name="Childers C.P."/>
            <person name="Dinh H."/>
            <person name="Doddapaneni H."/>
            <person name="Dugan S."/>
            <person name="Gowin J."/>
            <person name="Greiner C."/>
            <person name="Han Y."/>
            <person name="Hu H."/>
            <person name="Hughes D.S.T."/>
            <person name="Huylmans A.-K."/>
            <person name="Kemena C."/>
            <person name="Kremer L.P.M."/>
            <person name="Lee S.L."/>
            <person name="Lopez-Ezquerra A."/>
            <person name="Mallet L."/>
            <person name="Monroy-Kuhn J.M."/>
            <person name="Moser A."/>
            <person name="Murali S.C."/>
            <person name="Muzny D.M."/>
            <person name="Otani S."/>
            <person name="Piulachs M.-D."/>
            <person name="Poelchau M."/>
            <person name="Qu J."/>
            <person name="Schaub F."/>
            <person name="Wada-Katsumata A."/>
            <person name="Worley K.C."/>
            <person name="Xie Q."/>
            <person name="Ylla G."/>
            <person name="Poulsen M."/>
            <person name="Gibbs R.A."/>
            <person name="Schal C."/>
            <person name="Richards S."/>
            <person name="Belles X."/>
            <person name="Korb J."/>
            <person name="Bornberg-Bauer E."/>
        </authorList>
    </citation>
    <scope>NUCLEOTIDE SEQUENCE [LARGE SCALE GENOMIC DNA]</scope>
    <source>
        <tissue evidence="2">Whole body</tissue>
    </source>
</reference>
<evidence type="ECO:0000313" key="3">
    <source>
        <dbReference type="Proteomes" id="UP000235965"/>
    </source>
</evidence>
<feature type="non-terminal residue" evidence="2">
    <location>
        <position position="1"/>
    </location>
</feature>
<dbReference type="Proteomes" id="UP000235965">
    <property type="component" value="Unassembled WGS sequence"/>
</dbReference>
<sequence length="124" mass="14054">ANSAATQEFARISWNPNVHYRVHKSTPLVPILSQINPIHTIPSYLSKIHFNTVHTPMSWSSQWSLSVEALRRPYPPSRESYRLSEMKKVKRNKLFHGYPMLQVGATGAEGEEEEDVTGSTLGLH</sequence>
<evidence type="ECO:0000313" key="2">
    <source>
        <dbReference type="EMBL" id="PNF17079.1"/>
    </source>
</evidence>
<dbReference type="AlphaFoldDB" id="A0A2J7PL94"/>
<protein>
    <submittedName>
        <fullName evidence="2">Uncharacterized protein</fullName>
    </submittedName>
</protein>
<comment type="caution">
    <text evidence="2">The sequence shown here is derived from an EMBL/GenBank/DDBJ whole genome shotgun (WGS) entry which is preliminary data.</text>
</comment>
<gene>
    <name evidence="2" type="ORF">B7P43_G16104</name>
</gene>
<name>A0A2J7PL94_9NEOP</name>
<organism evidence="2 3">
    <name type="scientific">Cryptotermes secundus</name>
    <dbReference type="NCBI Taxonomy" id="105785"/>
    <lineage>
        <taxon>Eukaryota</taxon>
        <taxon>Metazoa</taxon>
        <taxon>Ecdysozoa</taxon>
        <taxon>Arthropoda</taxon>
        <taxon>Hexapoda</taxon>
        <taxon>Insecta</taxon>
        <taxon>Pterygota</taxon>
        <taxon>Neoptera</taxon>
        <taxon>Polyneoptera</taxon>
        <taxon>Dictyoptera</taxon>
        <taxon>Blattodea</taxon>
        <taxon>Blattoidea</taxon>
        <taxon>Termitoidae</taxon>
        <taxon>Kalotermitidae</taxon>
        <taxon>Cryptotermitinae</taxon>
        <taxon>Cryptotermes</taxon>
    </lineage>
</organism>
<dbReference type="InParanoid" id="A0A2J7PL94"/>